<organism evidence="4 5">
    <name type="scientific">Cyphomyrmex costatus</name>
    <dbReference type="NCBI Taxonomy" id="456900"/>
    <lineage>
        <taxon>Eukaryota</taxon>
        <taxon>Metazoa</taxon>
        <taxon>Ecdysozoa</taxon>
        <taxon>Arthropoda</taxon>
        <taxon>Hexapoda</taxon>
        <taxon>Insecta</taxon>
        <taxon>Pterygota</taxon>
        <taxon>Neoptera</taxon>
        <taxon>Endopterygota</taxon>
        <taxon>Hymenoptera</taxon>
        <taxon>Apocrita</taxon>
        <taxon>Aculeata</taxon>
        <taxon>Formicoidea</taxon>
        <taxon>Formicidae</taxon>
        <taxon>Myrmicinae</taxon>
        <taxon>Cyphomyrmex</taxon>
    </lineage>
</organism>
<keyword evidence="1 2" id="KW-0175">Coiled coil</keyword>
<evidence type="ECO:0000256" key="2">
    <source>
        <dbReference type="SAM" id="Coils"/>
    </source>
</evidence>
<protein>
    <submittedName>
        <fullName evidence="4">Coiled-coil domain-containing protein 63</fullName>
    </submittedName>
</protein>
<dbReference type="PANTHER" id="PTHR21694">
    <property type="entry name" value="COILED-COIL DOMAIN-CONTAINING PROTEIN 63"/>
    <property type="match status" value="1"/>
</dbReference>
<feature type="coiled-coil region" evidence="2">
    <location>
        <begin position="408"/>
        <end position="474"/>
    </location>
</feature>
<evidence type="ECO:0000313" key="4">
    <source>
        <dbReference type="EMBL" id="KYN00423.1"/>
    </source>
</evidence>
<dbReference type="EMBL" id="KQ977720">
    <property type="protein sequence ID" value="KYN00423.1"/>
    <property type="molecule type" value="Genomic_DNA"/>
</dbReference>
<name>A0A195CI87_9HYME</name>
<dbReference type="InterPro" id="IPR049258">
    <property type="entry name" value="ODAD1_CC"/>
</dbReference>
<gene>
    <name evidence="4" type="ORF">ALC62_08727</name>
</gene>
<evidence type="ECO:0000259" key="3">
    <source>
        <dbReference type="Pfam" id="PF21773"/>
    </source>
</evidence>
<keyword evidence="5" id="KW-1185">Reference proteome</keyword>
<dbReference type="Pfam" id="PF21773">
    <property type="entry name" value="ODAD1_CC"/>
    <property type="match status" value="1"/>
</dbReference>
<dbReference type="Proteomes" id="UP000078542">
    <property type="component" value="Unassembled WGS sequence"/>
</dbReference>
<proteinExistence type="predicted"/>
<feature type="coiled-coil region" evidence="2">
    <location>
        <begin position="94"/>
        <end position="200"/>
    </location>
</feature>
<dbReference type="AlphaFoldDB" id="A0A195CI87"/>
<dbReference type="STRING" id="456900.A0A195CI87"/>
<feature type="domain" description="ODAD1 central coiled coil region" evidence="3">
    <location>
        <begin position="223"/>
        <end position="502"/>
    </location>
</feature>
<sequence length="626" mass="72696">ELFRLLGVADVSLKYRHRTSSGIATGVRPAPTWIFVTDIADREDTNATSSGKFTAFSPFLSPIFHEPVVKKDCQRRDSEMAYKQQPVQDELEMETMAEAELSRLKRQYRIMENDRATCAEDARLQLRNQQNAINRLEYEKAELVLAIKTARSKAFTRKDVETVGKLKCLLTKRAKYIELIENEKRQIVELDEQIGKLSKDVTSMKMKVRSDVQSREITAQHTKTILMLENRVEVATKRFNLVIAENTKLRAEIETLLKERAQFMQVWNKLIGQLNTGKQIINDLIEQATVTFNQRDEELNKIHALRERGIRDLKNHTSEMCELKRTLDNEMKLQEFLGVKGQFREMVDLNAKREAERQAKREEKQNKIAAFTQILQTIKQFTGEQEIDKLTAHFIKQEEENFALFNYVNELNDELESLQTRMEQLTVAIDEAHALNVHRDQEQAENLEKITKELEEQTALADTAEENLAKCNDVMDKLLQGIDGLFKAIRCDNSPILELLGDNTHVTMSNVMLYLGIIEKRITEMFHKVYWVDKESKVPHLRLDEEKKPRMKVPVLNRIVPTQPCVLCVEQEQMQFVSEGLEVPLTRAEAMQKLQERLIEDYTELLHNVSACHLPAARKIIQRRYQ</sequence>
<evidence type="ECO:0000313" key="5">
    <source>
        <dbReference type="Proteomes" id="UP000078542"/>
    </source>
</evidence>
<feature type="non-terminal residue" evidence="4">
    <location>
        <position position="1"/>
    </location>
</feature>
<evidence type="ECO:0000256" key="1">
    <source>
        <dbReference type="ARBA" id="ARBA00023054"/>
    </source>
</evidence>
<accession>A0A195CI87</accession>
<dbReference type="PANTHER" id="PTHR21694:SF18">
    <property type="entry name" value="COILED-COIL DOMAIN-CONTAINING PROTEIN 63"/>
    <property type="match status" value="1"/>
</dbReference>
<dbReference type="InterPro" id="IPR051876">
    <property type="entry name" value="ODA-DC/CCD"/>
</dbReference>
<reference evidence="4 5" key="1">
    <citation type="submission" date="2016-03" db="EMBL/GenBank/DDBJ databases">
        <title>Cyphomyrmex costatus WGS genome.</title>
        <authorList>
            <person name="Nygaard S."/>
            <person name="Hu H."/>
            <person name="Boomsma J."/>
            <person name="Zhang G."/>
        </authorList>
    </citation>
    <scope>NUCLEOTIDE SEQUENCE [LARGE SCALE GENOMIC DNA]</scope>
    <source>
        <strain evidence="4">MS0001</strain>
        <tissue evidence="4">Whole body</tissue>
    </source>
</reference>